<keyword evidence="3" id="KW-0479">Metal-binding</keyword>
<keyword evidence="7" id="KW-0812">Transmembrane</keyword>
<dbReference type="GO" id="GO:0016705">
    <property type="term" value="F:oxidoreductase activity, acting on paired donors, with incorporation or reduction of molecular oxygen"/>
    <property type="evidence" value="ECO:0007669"/>
    <property type="project" value="InterPro"/>
</dbReference>
<evidence type="ECO:0000256" key="2">
    <source>
        <dbReference type="ARBA" id="ARBA00010617"/>
    </source>
</evidence>
<keyword evidence="7" id="KW-1133">Transmembrane helix</keyword>
<comment type="caution">
    <text evidence="8">The sequence shown here is derived from an EMBL/GenBank/DDBJ whole genome shotgun (WGS) entry which is preliminary data.</text>
</comment>
<evidence type="ECO:0000256" key="3">
    <source>
        <dbReference type="ARBA" id="ARBA00022723"/>
    </source>
</evidence>
<comment type="similarity">
    <text evidence="2">Belongs to the cytochrome P450 family.</text>
</comment>
<dbReference type="GO" id="GO:0004497">
    <property type="term" value="F:monooxygenase activity"/>
    <property type="evidence" value="ECO:0007669"/>
    <property type="project" value="UniProtKB-KW"/>
</dbReference>
<name>A0A8H3FT19_9LECA</name>
<evidence type="ECO:0008006" key="10">
    <source>
        <dbReference type="Google" id="ProtNLM"/>
    </source>
</evidence>
<evidence type="ECO:0000313" key="8">
    <source>
        <dbReference type="EMBL" id="CAF9926796.1"/>
    </source>
</evidence>
<evidence type="ECO:0000256" key="1">
    <source>
        <dbReference type="ARBA" id="ARBA00001971"/>
    </source>
</evidence>
<dbReference type="OrthoDB" id="6692864at2759"/>
<dbReference type="EMBL" id="CAJPDT010000044">
    <property type="protein sequence ID" value="CAF9926796.1"/>
    <property type="molecule type" value="Genomic_DNA"/>
</dbReference>
<dbReference type="Gene3D" id="1.10.630.10">
    <property type="entry name" value="Cytochrome P450"/>
    <property type="match status" value="1"/>
</dbReference>
<evidence type="ECO:0000256" key="6">
    <source>
        <dbReference type="ARBA" id="ARBA00023033"/>
    </source>
</evidence>
<dbReference type="CDD" id="cd11061">
    <property type="entry name" value="CYP67-like"/>
    <property type="match status" value="1"/>
</dbReference>
<dbReference type="InterPro" id="IPR050121">
    <property type="entry name" value="Cytochrome_P450_monoxygenase"/>
</dbReference>
<keyword evidence="5" id="KW-0408">Iron</keyword>
<dbReference type="Proteomes" id="UP000664534">
    <property type="component" value="Unassembled WGS sequence"/>
</dbReference>
<gene>
    <name evidence="8" type="ORF">IMSHALPRED_007052</name>
</gene>
<evidence type="ECO:0000256" key="7">
    <source>
        <dbReference type="SAM" id="Phobius"/>
    </source>
</evidence>
<organism evidence="8 9">
    <name type="scientific">Imshaugia aleurites</name>
    <dbReference type="NCBI Taxonomy" id="172621"/>
    <lineage>
        <taxon>Eukaryota</taxon>
        <taxon>Fungi</taxon>
        <taxon>Dikarya</taxon>
        <taxon>Ascomycota</taxon>
        <taxon>Pezizomycotina</taxon>
        <taxon>Lecanoromycetes</taxon>
        <taxon>OSLEUM clade</taxon>
        <taxon>Lecanoromycetidae</taxon>
        <taxon>Lecanorales</taxon>
        <taxon>Lecanorineae</taxon>
        <taxon>Parmeliaceae</taxon>
        <taxon>Imshaugia</taxon>
    </lineage>
</organism>
<keyword evidence="7" id="KW-0472">Membrane</keyword>
<keyword evidence="4" id="KW-0560">Oxidoreductase</keyword>
<protein>
    <recommendedName>
        <fullName evidence="10">Cytochrome P450</fullName>
    </recommendedName>
</protein>
<feature type="transmembrane region" description="Helical" evidence="7">
    <location>
        <begin position="62"/>
        <end position="84"/>
    </location>
</feature>
<comment type="cofactor">
    <cofactor evidence="1">
        <name>heme</name>
        <dbReference type="ChEBI" id="CHEBI:30413"/>
    </cofactor>
</comment>
<dbReference type="GO" id="GO:0020037">
    <property type="term" value="F:heme binding"/>
    <property type="evidence" value="ECO:0007669"/>
    <property type="project" value="InterPro"/>
</dbReference>
<feature type="transmembrane region" description="Helical" evidence="7">
    <location>
        <begin position="37"/>
        <end position="56"/>
    </location>
</feature>
<dbReference type="AlphaFoldDB" id="A0A8H3FT19"/>
<evidence type="ECO:0000313" key="9">
    <source>
        <dbReference type="Proteomes" id="UP000664534"/>
    </source>
</evidence>
<feature type="transmembrane region" description="Helical" evidence="7">
    <location>
        <begin position="6"/>
        <end position="25"/>
    </location>
</feature>
<reference evidence="8" key="1">
    <citation type="submission" date="2021-03" db="EMBL/GenBank/DDBJ databases">
        <authorList>
            <person name="Tagirdzhanova G."/>
        </authorList>
    </citation>
    <scope>NUCLEOTIDE SEQUENCE</scope>
</reference>
<dbReference type="InterPro" id="IPR036396">
    <property type="entry name" value="Cyt_P450_sf"/>
</dbReference>
<dbReference type="PANTHER" id="PTHR24305">
    <property type="entry name" value="CYTOCHROME P450"/>
    <property type="match status" value="1"/>
</dbReference>
<keyword evidence="9" id="KW-1185">Reference proteome</keyword>
<proteinExistence type="inferred from homology"/>
<dbReference type="SUPFAM" id="SSF48264">
    <property type="entry name" value="Cytochrome P450"/>
    <property type="match status" value="1"/>
</dbReference>
<accession>A0A8H3FT19</accession>
<evidence type="ECO:0000256" key="5">
    <source>
        <dbReference type="ARBA" id="ARBA00023004"/>
    </source>
</evidence>
<sequence length="486" mass="55392">MDHYYSILCGIAASVGVLSHILYFVRGEHHQHTLQFLQVLFYGFLSSSFILARLLQLQYAQAMHLGVMVIGSYLTALWMSMLIYRCFFHNLHSFPGPRLAKLSKFYQFFTGLRLDAFRRSHKAHQKYGNFVRTGPNELSVISPGAAVAILGPRSPCIRSPWYDYALYQSIESLHSTRDIATHEARRRVWDHGFSAKALRDYEGRITDYTQELSQKISTFSGNTMNATAWFNYWSFDVMGDFAFGKSFNMLKTGKHHFAIDWLEKSMFLLGLCSPIPWAMPVGAIAPFVGTCFRRFIRWCNEQVDERRDIKTTVPDITSWLLKAAQDKDDVEATKWLHGDSRLLVVAGSDTVSIVLTYIFYYLARDSVHIQKLREELEPLMQSDEPFTVRMVQNAKHLNGVINEALRLHPPTPSGGFRTTPPQGITVDGTFIPGGVNLNVPLYSLGRSGECFVRPDDFVPERWYSQPELILNRNGFAPFSLGEPQLS</sequence>
<keyword evidence="6" id="KW-0503">Monooxygenase</keyword>
<dbReference type="GO" id="GO:0005506">
    <property type="term" value="F:iron ion binding"/>
    <property type="evidence" value="ECO:0007669"/>
    <property type="project" value="InterPro"/>
</dbReference>
<dbReference type="PANTHER" id="PTHR24305:SF187">
    <property type="entry name" value="P450, PUTATIVE (EUROFUNG)-RELATED"/>
    <property type="match status" value="1"/>
</dbReference>
<dbReference type="Pfam" id="PF00067">
    <property type="entry name" value="p450"/>
    <property type="match status" value="1"/>
</dbReference>
<evidence type="ECO:0000256" key="4">
    <source>
        <dbReference type="ARBA" id="ARBA00023002"/>
    </source>
</evidence>
<dbReference type="InterPro" id="IPR001128">
    <property type="entry name" value="Cyt_P450"/>
</dbReference>